<keyword evidence="3" id="KW-1185">Reference proteome</keyword>
<evidence type="ECO:0000256" key="1">
    <source>
        <dbReference type="SAM" id="MobiDB-lite"/>
    </source>
</evidence>
<proteinExistence type="predicted"/>
<accession>A0AAV0S4E2</accession>
<feature type="region of interest" description="Disordered" evidence="1">
    <location>
        <begin position="1"/>
        <end position="43"/>
    </location>
</feature>
<reference evidence="2" key="1">
    <citation type="submission" date="2022-08" db="EMBL/GenBank/DDBJ databases">
        <authorList>
            <person name="Gutierrez-Valencia J."/>
        </authorList>
    </citation>
    <scope>NUCLEOTIDE SEQUENCE</scope>
</reference>
<evidence type="ECO:0000313" key="3">
    <source>
        <dbReference type="Proteomes" id="UP001154282"/>
    </source>
</evidence>
<gene>
    <name evidence="2" type="ORF">LITE_LOCUS51426</name>
</gene>
<organism evidence="2 3">
    <name type="scientific">Linum tenue</name>
    <dbReference type="NCBI Taxonomy" id="586396"/>
    <lineage>
        <taxon>Eukaryota</taxon>
        <taxon>Viridiplantae</taxon>
        <taxon>Streptophyta</taxon>
        <taxon>Embryophyta</taxon>
        <taxon>Tracheophyta</taxon>
        <taxon>Spermatophyta</taxon>
        <taxon>Magnoliopsida</taxon>
        <taxon>eudicotyledons</taxon>
        <taxon>Gunneridae</taxon>
        <taxon>Pentapetalae</taxon>
        <taxon>rosids</taxon>
        <taxon>fabids</taxon>
        <taxon>Malpighiales</taxon>
        <taxon>Linaceae</taxon>
        <taxon>Linum</taxon>
    </lineage>
</organism>
<dbReference type="AlphaFoldDB" id="A0AAV0S4E2"/>
<feature type="non-terminal residue" evidence="2">
    <location>
        <position position="1"/>
    </location>
</feature>
<dbReference type="Proteomes" id="UP001154282">
    <property type="component" value="Unassembled WGS sequence"/>
</dbReference>
<evidence type="ECO:0000313" key="2">
    <source>
        <dbReference type="EMBL" id="CAI0627849.1"/>
    </source>
</evidence>
<sequence length="43" mass="5070">HPFSFSTERNQRTEHTRSSRPKISKLKFLSPSDPKIPNFLNSR</sequence>
<name>A0AAV0S4E2_9ROSI</name>
<protein>
    <submittedName>
        <fullName evidence="2">Uncharacterized protein</fullName>
    </submittedName>
</protein>
<comment type="caution">
    <text evidence="2">The sequence shown here is derived from an EMBL/GenBank/DDBJ whole genome shotgun (WGS) entry which is preliminary data.</text>
</comment>
<dbReference type="EMBL" id="CAMGYJ010000011">
    <property type="protein sequence ID" value="CAI0627849.1"/>
    <property type="molecule type" value="Genomic_DNA"/>
</dbReference>